<sequence length="693" mass="78024">MNIRKTLVFLFILTAGIGKNNAQQPAGTSVAGTRWTAAQANAWYAQQKWMVGANFLPSTAINQLEMWQADTFDPHTIDKELGWAAKIGLNTMRVYLHSIAWKQDSDGLKKRINQYLEIADKHHIKTIFVFFDDCWNKEAKAGKQPAPKTGVHNSGWVQDPGQPMSADIRLFPDLEKYVKDVLMSFGRDKRILLWDLYNEPGNSDKGNESLPLLKKVFAWARTAAPEQPITSGIWKWDLEELNVFQVQNSDVITYHDYEDPEWHLRVIQMLKTHGRPLICTEYMARTRNSRFSNILPMLKKENIAAINWGLVAGKSNTIYAWDTPMPDGQQPEEWFHDIFKVDGTPYRQEEVDLIKNLTEHGAKGQTKIYHIRNNGMEALFSDCGARLMSLLVPGKDGKKVDVVMGFDEPSAYDSSTEPYFGATIGRYGNRIAGGKFSLDGKQYQLSINNGPNTLHGGITGFQYKNWTLSKASDSVLVCTLQSPDGDNGFPGNLSVKVVYTLTFKHELQIDYTAVCDQPTIVNLTNHAFFNLNGAGSILKHLILINANKYTPVDSTLIPTGKLADVKGTPFDFRTMKSIGSRIDMQNEQLRFGKGYDHNFVLNKSKGAAAEVQGDLSHIIMKVYTSEPGLQFYSGNFMEGKNKLRTGPDHFRTAFALESQHFPDSPNQPSFPSTLLRPSEVYKSNTTYSFSVRR</sequence>
<accession>A0ACC6KR88</accession>
<name>A0ACC6KR88_9SPHI</name>
<comment type="caution">
    <text evidence="1">The sequence shown here is derived from an EMBL/GenBank/DDBJ whole genome shotgun (WGS) entry which is preliminary data.</text>
</comment>
<evidence type="ECO:0000313" key="1">
    <source>
        <dbReference type="EMBL" id="MDR6781657.1"/>
    </source>
</evidence>
<dbReference type="EMBL" id="JAVDTF010000001">
    <property type="protein sequence ID" value="MDR6781657.1"/>
    <property type="molecule type" value="Genomic_DNA"/>
</dbReference>
<evidence type="ECO:0000313" key="2">
    <source>
        <dbReference type="Proteomes" id="UP001246858"/>
    </source>
</evidence>
<reference evidence="1" key="1">
    <citation type="submission" date="2023-07" db="EMBL/GenBank/DDBJ databases">
        <title>Sorghum-associated microbial communities from plants grown in Nebraska, USA.</title>
        <authorList>
            <person name="Schachtman D."/>
        </authorList>
    </citation>
    <scope>NUCLEOTIDE SEQUENCE</scope>
    <source>
        <strain evidence="1">2697</strain>
    </source>
</reference>
<organism evidence="1 2">
    <name type="scientific">Pedobacter africanus</name>
    <dbReference type="NCBI Taxonomy" id="151894"/>
    <lineage>
        <taxon>Bacteria</taxon>
        <taxon>Pseudomonadati</taxon>
        <taxon>Bacteroidota</taxon>
        <taxon>Sphingobacteriia</taxon>
        <taxon>Sphingobacteriales</taxon>
        <taxon>Sphingobacteriaceae</taxon>
        <taxon>Pedobacter</taxon>
    </lineage>
</organism>
<dbReference type="Proteomes" id="UP001246858">
    <property type="component" value="Unassembled WGS sequence"/>
</dbReference>
<proteinExistence type="predicted"/>
<keyword evidence="2" id="KW-1185">Reference proteome</keyword>
<protein>
    <submittedName>
        <fullName evidence="1">Galactose mutarotase-like enzyme</fullName>
    </submittedName>
</protein>
<gene>
    <name evidence="1" type="ORF">J2X78_000209</name>
</gene>